<organism evidence="2 3">
    <name type="scientific">Rhodopseudomonas palustris (strain DX-1)</name>
    <dbReference type="NCBI Taxonomy" id="652103"/>
    <lineage>
        <taxon>Bacteria</taxon>
        <taxon>Pseudomonadati</taxon>
        <taxon>Pseudomonadota</taxon>
        <taxon>Alphaproteobacteria</taxon>
        <taxon>Hyphomicrobiales</taxon>
        <taxon>Nitrobacteraceae</taxon>
        <taxon>Rhodopseudomonas</taxon>
    </lineage>
</organism>
<evidence type="ECO:0000259" key="1">
    <source>
        <dbReference type="Pfam" id="PF08241"/>
    </source>
</evidence>
<dbReference type="SUPFAM" id="SSF53335">
    <property type="entry name" value="S-adenosyl-L-methionine-dependent methyltransferases"/>
    <property type="match status" value="1"/>
</dbReference>
<protein>
    <submittedName>
        <fullName evidence="2">Methyltransferase type 11</fullName>
    </submittedName>
</protein>
<dbReference type="InterPro" id="IPR029063">
    <property type="entry name" value="SAM-dependent_MTases_sf"/>
</dbReference>
<dbReference type="GO" id="GO:0032259">
    <property type="term" value="P:methylation"/>
    <property type="evidence" value="ECO:0007669"/>
    <property type="project" value="UniProtKB-KW"/>
</dbReference>
<dbReference type="HOGENOM" id="CLU_049749_5_1_5"/>
<proteinExistence type="predicted"/>
<keyword evidence="2" id="KW-0489">Methyltransferase</keyword>
<dbReference type="Proteomes" id="UP000001402">
    <property type="component" value="Chromosome"/>
</dbReference>
<dbReference type="Gene3D" id="3.40.50.150">
    <property type="entry name" value="Vaccinia Virus protein VP39"/>
    <property type="match status" value="1"/>
</dbReference>
<dbReference type="OrthoDB" id="9787738at2"/>
<evidence type="ECO:0000313" key="3">
    <source>
        <dbReference type="Proteomes" id="UP000001402"/>
    </source>
</evidence>
<dbReference type="PANTHER" id="PTHR43591:SF24">
    <property type="entry name" value="2-METHOXY-6-POLYPRENYL-1,4-BENZOQUINOL METHYLASE, MITOCHONDRIAL"/>
    <property type="match status" value="1"/>
</dbReference>
<name>E6VIP0_RHOPX</name>
<sequence length="271" mass="29452">MDAKEVAAHWESNAETWTMLSRAGHDRYRDALNTPAFLAMLPPVAGLGGLDLGCGDGTNTRAVARLGASMTGLDIAPTFLRHAREAERRDPLGVNYVLGDGLTLPFADRSFDFVTAFMSMMDMVDQAATLREVARLLRPGGFLQFSILHPCFVPPTRRNIRNAQGAPVAVEVADYFDESDGRVERWLFSSVSPEQQAVLTPFAVPRFHRTLSTWVAMIVGAGLSIEAFGEPRASEEVAAAEPIVADTRVAPIFLHVRARLPATLQSGSSID</sequence>
<keyword evidence="2" id="KW-0808">Transferase</keyword>
<reference evidence="2" key="1">
    <citation type="submission" date="2010-12" db="EMBL/GenBank/DDBJ databases">
        <title>Complete sequence of Rhodopseudomonas palustris DX-1.</title>
        <authorList>
            <consortium name="US DOE Joint Genome Institute"/>
            <person name="Lucas S."/>
            <person name="Copeland A."/>
            <person name="Lapidus A."/>
            <person name="Cheng J.-F."/>
            <person name="Goodwin L."/>
            <person name="Pitluck S."/>
            <person name="Misra M."/>
            <person name="Chertkov O."/>
            <person name="Detter J.C."/>
            <person name="Han C."/>
            <person name="Tapia R."/>
            <person name="Land M."/>
            <person name="Hauser L."/>
            <person name="Kyrpides N."/>
            <person name="Ivanova N."/>
            <person name="Ovchinnikova G."/>
            <person name="Logan B."/>
            <person name="Oda Y."/>
            <person name="Harwood C."/>
            <person name="Woyke T."/>
        </authorList>
    </citation>
    <scope>NUCLEOTIDE SEQUENCE [LARGE SCALE GENOMIC DNA]</scope>
    <source>
        <strain evidence="2">DX-1</strain>
    </source>
</reference>
<dbReference type="STRING" id="652103.Rpdx1_3908"/>
<gene>
    <name evidence="2" type="ordered locus">Rpdx1_3908</name>
</gene>
<dbReference type="KEGG" id="rpx:Rpdx1_3908"/>
<dbReference type="eggNOG" id="COG2226">
    <property type="taxonomic scope" value="Bacteria"/>
</dbReference>
<dbReference type="EMBL" id="CP002418">
    <property type="protein sequence ID" value="ADU45467.1"/>
    <property type="molecule type" value="Genomic_DNA"/>
</dbReference>
<dbReference type="CDD" id="cd02440">
    <property type="entry name" value="AdoMet_MTases"/>
    <property type="match status" value="1"/>
</dbReference>
<dbReference type="GO" id="GO:0008757">
    <property type="term" value="F:S-adenosylmethionine-dependent methyltransferase activity"/>
    <property type="evidence" value="ECO:0007669"/>
    <property type="project" value="InterPro"/>
</dbReference>
<dbReference type="InterPro" id="IPR013216">
    <property type="entry name" value="Methyltransf_11"/>
</dbReference>
<dbReference type="Pfam" id="PF08241">
    <property type="entry name" value="Methyltransf_11"/>
    <property type="match status" value="1"/>
</dbReference>
<accession>E6VIP0</accession>
<dbReference type="PANTHER" id="PTHR43591">
    <property type="entry name" value="METHYLTRANSFERASE"/>
    <property type="match status" value="1"/>
</dbReference>
<evidence type="ECO:0000313" key="2">
    <source>
        <dbReference type="EMBL" id="ADU45467.1"/>
    </source>
</evidence>
<dbReference type="AlphaFoldDB" id="E6VIP0"/>
<dbReference type="BioCyc" id="RPAL652103:RPDX1_RS19295-MONOMER"/>
<feature type="domain" description="Methyltransferase type 11" evidence="1">
    <location>
        <begin position="50"/>
        <end position="143"/>
    </location>
</feature>